<feature type="transmembrane region" description="Helical" evidence="1">
    <location>
        <begin position="165"/>
        <end position="189"/>
    </location>
</feature>
<name>A0ABV8Z4H4_9ACTN</name>
<evidence type="ECO:0000313" key="2">
    <source>
        <dbReference type="EMBL" id="MFC4471085.1"/>
    </source>
</evidence>
<keyword evidence="1" id="KW-0812">Transmembrane</keyword>
<accession>A0ABV8Z4H4</accession>
<feature type="transmembrane region" description="Helical" evidence="1">
    <location>
        <begin position="201"/>
        <end position="224"/>
    </location>
</feature>
<gene>
    <name evidence="2" type="ORF">ACFPH6_42460</name>
</gene>
<dbReference type="Proteomes" id="UP001596012">
    <property type="component" value="Unassembled WGS sequence"/>
</dbReference>
<dbReference type="RefSeq" id="WP_386352817.1">
    <property type="nucleotide sequence ID" value="NZ_JBHSFG010000087.1"/>
</dbReference>
<evidence type="ECO:0000313" key="3">
    <source>
        <dbReference type="Proteomes" id="UP001596012"/>
    </source>
</evidence>
<evidence type="ECO:0000256" key="1">
    <source>
        <dbReference type="SAM" id="Phobius"/>
    </source>
</evidence>
<keyword evidence="3" id="KW-1185">Reference proteome</keyword>
<dbReference type="EMBL" id="JBHSFG010000087">
    <property type="protein sequence ID" value="MFC4471085.1"/>
    <property type="molecule type" value="Genomic_DNA"/>
</dbReference>
<keyword evidence="1" id="KW-0472">Membrane</keyword>
<feature type="transmembrane region" description="Helical" evidence="1">
    <location>
        <begin position="89"/>
        <end position="114"/>
    </location>
</feature>
<proteinExistence type="predicted"/>
<sequence length="264" mass="29091">MRRRKGGCLGLLLFCLWPVTVGFMVCYPLARWARKRARTVFPSQGHRRIPDPGVLRVQKTRAWIATAISAGILVVYGKPGDMDQAQELFIMRLAVTPWLLLLSAPLVVWLLYCWASADRRRTMRPHVRTAGRSALMYFGAFSALPLSFLAFNFAEDVVQPPALAWVQFGLLLPALWLLFFVVFATGPAVRSAFNTADVHAALPALLTGVLVWEFAVISVAAGGLPPGPPTVQFGAVLGGPASVTAVAWWEIRRLRHRYGVTLRG</sequence>
<feature type="transmembrane region" description="Helical" evidence="1">
    <location>
        <begin position="134"/>
        <end position="153"/>
    </location>
</feature>
<comment type="caution">
    <text evidence="2">The sequence shown here is derived from an EMBL/GenBank/DDBJ whole genome shotgun (WGS) entry which is preliminary data.</text>
</comment>
<organism evidence="2 3">
    <name type="scientific">Streptomyces xiangluensis</name>
    <dbReference type="NCBI Taxonomy" id="2665720"/>
    <lineage>
        <taxon>Bacteria</taxon>
        <taxon>Bacillati</taxon>
        <taxon>Actinomycetota</taxon>
        <taxon>Actinomycetes</taxon>
        <taxon>Kitasatosporales</taxon>
        <taxon>Streptomycetaceae</taxon>
        <taxon>Streptomyces</taxon>
    </lineage>
</organism>
<keyword evidence="1" id="KW-1133">Transmembrane helix</keyword>
<reference evidence="3" key="1">
    <citation type="journal article" date="2019" name="Int. J. Syst. Evol. Microbiol.">
        <title>The Global Catalogue of Microorganisms (GCM) 10K type strain sequencing project: providing services to taxonomists for standard genome sequencing and annotation.</title>
        <authorList>
            <consortium name="The Broad Institute Genomics Platform"/>
            <consortium name="The Broad Institute Genome Sequencing Center for Infectious Disease"/>
            <person name="Wu L."/>
            <person name="Ma J."/>
        </authorList>
    </citation>
    <scope>NUCLEOTIDE SEQUENCE [LARGE SCALE GENOMIC DNA]</scope>
    <source>
        <strain evidence="3">DT43</strain>
    </source>
</reference>
<protein>
    <recommendedName>
        <fullName evidence="4">Integral membrane protein</fullName>
    </recommendedName>
</protein>
<feature type="transmembrane region" description="Helical" evidence="1">
    <location>
        <begin position="230"/>
        <end position="249"/>
    </location>
</feature>
<evidence type="ECO:0008006" key="4">
    <source>
        <dbReference type="Google" id="ProtNLM"/>
    </source>
</evidence>